<dbReference type="EMBL" id="JSZA02000077">
    <property type="protein sequence ID" value="KHD04744.1"/>
    <property type="molecule type" value="Genomic_DNA"/>
</dbReference>
<organism evidence="1 2">
    <name type="scientific">Candidatus Thiomargarita nelsonii</name>
    <dbReference type="NCBI Taxonomy" id="1003181"/>
    <lineage>
        <taxon>Bacteria</taxon>
        <taxon>Pseudomonadati</taxon>
        <taxon>Pseudomonadota</taxon>
        <taxon>Gammaproteobacteria</taxon>
        <taxon>Thiotrichales</taxon>
        <taxon>Thiotrichaceae</taxon>
        <taxon>Thiomargarita</taxon>
    </lineage>
</organism>
<comment type="caution">
    <text evidence="1">The sequence shown here is derived from an EMBL/GenBank/DDBJ whole genome shotgun (WGS) entry which is preliminary data.</text>
</comment>
<evidence type="ECO:0000313" key="1">
    <source>
        <dbReference type="EMBL" id="KHD04744.1"/>
    </source>
</evidence>
<gene>
    <name evidence="1" type="ORF">PN36_19125</name>
</gene>
<sequence length="102" mass="12490">MELFELLENIRKRPEHFLGNKSIVRLQVFLGGYNYHKAVTCLSSPEEDKIWTRFQRWVAQRYEIKTNQSWMQIIWFFSRDEFDALDNFFKLLDEFKQQVSYG</sequence>
<dbReference type="AlphaFoldDB" id="A0A0A6P323"/>
<proteinExistence type="predicted"/>
<evidence type="ECO:0000313" key="2">
    <source>
        <dbReference type="Proteomes" id="UP000030428"/>
    </source>
</evidence>
<name>A0A0A6P323_9GAMM</name>
<keyword evidence="2" id="KW-1185">Reference proteome</keyword>
<dbReference type="Proteomes" id="UP000030428">
    <property type="component" value="Unassembled WGS sequence"/>
</dbReference>
<reference evidence="1 2" key="1">
    <citation type="journal article" date="2016" name="Front. Microbiol.">
        <title>Single-Cell (Meta-)Genomics of a Dimorphic Candidatus Thiomargarita nelsonii Reveals Genomic Plasticity.</title>
        <authorList>
            <person name="Flood B.E."/>
            <person name="Fliss P."/>
            <person name="Jones D.S."/>
            <person name="Dick G.J."/>
            <person name="Jain S."/>
            <person name="Kaster A.K."/>
            <person name="Winkel M."/>
            <person name="Mussmann M."/>
            <person name="Bailey J."/>
        </authorList>
    </citation>
    <scope>NUCLEOTIDE SEQUENCE [LARGE SCALE GENOMIC DNA]</scope>
    <source>
        <strain evidence="1">Hydrate Ridge</strain>
    </source>
</reference>
<protein>
    <submittedName>
        <fullName evidence="1">Uncharacterized protein</fullName>
    </submittedName>
</protein>
<accession>A0A0A6P323</accession>